<dbReference type="InterPro" id="IPR023158">
    <property type="entry name" value="YerB-like_sf"/>
</dbReference>
<dbReference type="PROSITE" id="PS51257">
    <property type="entry name" value="PROKAR_LIPOPROTEIN"/>
    <property type="match status" value="1"/>
</dbReference>
<dbReference type="Pfam" id="PF17479">
    <property type="entry name" value="DUF3048_C"/>
    <property type="match status" value="1"/>
</dbReference>
<protein>
    <submittedName>
        <fullName evidence="4">DUF3048 domain-containing protein</fullName>
    </submittedName>
</protein>
<evidence type="ECO:0000313" key="5">
    <source>
        <dbReference type="Proteomes" id="UP001518925"/>
    </source>
</evidence>
<feature type="domain" description="DUF3048" evidence="3">
    <location>
        <begin position="221"/>
        <end position="331"/>
    </location>
</feature>
<feature type="chain" id="PRO_5046227674" evidence="1">
    <location>
        <begin position="26"/>
        <end position="346"/>
    </location>
</feature>
<dbReference type="EMBL" id="JAFELM010000007">
    <property type="protein sequence ID" value="MBM6616248.1"/>
    <property type="molecule type" value="Genomic_DNA"/>
</dbReference>
<dbReference type="InterPro" id="IPR035328">
    <property type="entry name" value="DUF3048_C"/>
</dbReference>
<evidence type="ECO:0000259" key="2">
    <source>
        <dbReference type="Pfam" id="PF11258"/>
    </source>
</evidence>
<dbReference type="InterPro" id="IPR021416">
    <property type="entry name" value="DUF3048_N"/>
</dbReference>
<sequence>MKRSLLYTLLIALLTLIVGCSKDVAEPAVSEPEEDEVVEETVEEETFEANYPLTGIETNEDINRRTVAVMVNNHPKARPQSGLHKSDIVYEVLAEGDVTRFLAIFQSQVPKKIGPVRSSRDYYITLSKGYDAFYIAHGFSPDAKEMLDAKVVDNINGMEYDGTLFERADFRKAPHNSYITYDNIVKGAEMNDIATTHDVNPLPFLTEDELAGIEGKDGKSIKIAYSSKNYATAEYMYDEVEQTYYRYSMGVITEDLDTKEPVSIDNLFIVETTHKVIDDAGRNDIDLTSGGKAYLLQKGKMKEVEWKNDDGRILPYVNGEAVKLVPGRTWINIVPTLSKVSQPTTN</sequence>
<organism evidence="4 5">
    <name type="scientific">Bacillus suaedaesalsae</name>
    <dbReference type="NCBI Taxonomy" id="2810349"/>
    <lineage>
        <taxon>Bacteria</taxon>
        <taxon>Bacillati</taxon>
        <taxon>Bacillota</taxon>
        <taxon>Bacilli</taxon>
        <taxon>Bacillales</taxon>
        <taxon>Bacillaceae</taxon>
        <taxon>Bacillus</taxon>
    </lineage>
</organism>
<proteinExistence type="predicted"/>
<gene>
    <name evidence="4" type="ORF">JR050_00935</name>
</gene>
<dbReference type="Gene3D" id="3.50.90.10">
    <property type="entry name" value="YerB-like"/>
    <property type="match status" value="1"/>
</dbReference>
<feature type="signal peptide" evidence="1">
    <location>
        <begin position="1"/>
        <end position="25"/>
    </location>
</feature>
<dbReference type="RefSeq" id="WP_204201639.1">
    <property type="nucleotide sequence ID" value="NZ_JAFELM010000007.1"/>
</dbReference>
<accession>A0ABS2DCT0</accession>
<name>A0ABS2DCT0_9BACI</name>
<keyword evidence="1" id="KW-0732">Signal</keyword>
<dbReference type="Pfam" id="PF11258">
    <property type="entry name" value="DUF3048"/>
    <property type="match status" value="1"/>
</dbReference>
<comment type="caution">
    <text evidence="4">The sequence shown here is derived from an EMBL/GenBank/DDBJ whole genome shotgun (WGS) entry which is preliminary data.</text>
</comment>
<dbReference type="Proteomes" id="UP001518925">
    <property type="component" value="Unassembled WGS sequence"/>
</dbReference>
<evidence type="ECO:0000256" key="1">
    <source>
        <dbReference type="SAM" id="SignalP"/>
    </source>
</evidence>
<reference evidence="4 5" key="1">
    <citation type="submission" date="2021-02" db="EMBL/GenBank/DDBJ databases">
        <title>Bacillus sp. RD4P76, an endophyte from a halophyte.</title>
        <authorList>
            <person name="Sun J.-Q."/>
        </authorList>
    </citation>
    <scope>NUCLEOTIDE SEQUENCE [LARGE SCALE GENOMIC DNA]</scope>
    <source>
        <strain evidence="4 5">RD4P76</strain>
    </source>
</reference>
<feature type="domain" description="DUF3048" evidence="2">
    <location>
        <begin position="53"/>
        <end position="192"/>
    </location>
</feature>
<evidence type="ECO:0000259" key="3">
    <source>
        <dbReference type="Pfam" id="PF17479"/>
    </source>
</evidence>
<dbReference type="SUPFAM" id="SSF159774">
    <property type="entry name" value="YerB-like"/>
    <property type="match status" value="1"/>
</dbReference>
<evidence type="ECO:0000313" key="4">
    <source>
        <dbReference type="EMBL" id="MBM6616248.1"/>
    </source>
</evidence>
<keyword evidence="5" id="KW-1185">Reference proteome</keyword>